<keyword evidence="3" id="KW-1185">Reference proteome</keyword>
<organism evidence="2 3">
    <name type="scientific">Cellvibrio polysaccharolyticus</name>
    <dbReference type="NCBI Taxonomy" id="2082724"/>
    <lineage>
        <taxon>Bacteria</taxon>
        <taxon>Pseudomonadati</taxon>
        <taxon>Pseudomonadota</taxon>
        <taxon>Gammaproteobacteria</taxon>
        <taxon>Cellvibrionales</taxon>
        <taxon>Cellvibrionaceae</taxon>
        <taxon>Cellvibrio</taxon>
    </lineage>
</organism>
<dbReference type="EMBL" id="PRDL01000001">
    <property type="protein sequence ID" value="MBE8719099.1"/>
    <property type="molecule type" value="Genomic_DNA"/>
</dbReference>
<comment type="caution">
    <text evidence="2">The sequence shown here is derived from an EMBL/GenBank/DDBJ whole genome shotgun (WGS) entry which is preliminary data.</text>
</comment>
<feature type="transmembrane region" description="Helical" evidence="1">
    <location>
        <begin position="12"/>
        <end position="34"/>
    </location>
</feature>
<keyword evidence="1" id="KW-1133">Transmembrane helix</keyword>
<dbReference type="Proteomes" id="UP000652567">
    <property type="component" value="Unassembled WGS sequence"/>
</dbReference>
<evidence type="ECO:0000256" key="1">
    <source>
        <dbReference type="SAM" id="Phobius"/>
    </source>
</evidence>
<sequence>MQAHQYLAIGLRLLAIGIFIYSLKQLTTVLTILFMDGYEDMKASPFFFFALWAIPSLAAAILWFFPTQISKHVIPPDLDNTVLPEKTFSILVSLILTVGLIALFYALVDVVYWSIYLHLFFNNPGLYASAFDHQASIIATGFETVAALVILLRARTIAKFLYNVAR</sequence>
<feature type="transmembrane region" description="Helical" evidence="1">
    <location>
        <begin position="135"/>
        <end position="152"/>
    </location>
</feature>
<accession>A0A928YVJ4</accession>
<keyword evidence="1" id="KW-0472">Membrane</keyword>
<name>A0A928YVJ4_9GAMM</name>
<reference evidence="2" key="1">
    <citation type="submission" date="2018-07" db="EMBL/GenBank/DDBJ databases">
        <title>Genome assembly of strain Ka43.</title>
        <authorList>
            <person name="Kukolya J."/>
            <person name="Nagy I."/>
            <person name="Horvath B."/>
            <person name="Toth A."/>
        </authorList>
    </citation>
    <scope>NUCLEOTIDE SEQUENCE</scope>
    <source>
        <strain evidence="2">KB43</strain>
    </source>
</reference>
<dbReference type="AlphaFoldDB" id="A0A928YVJ4"/>
<evidence type="ECO:0000313" key="3">
    <source>
        <dbReference type="Proteomes" id="UP000652567"/>
    </source>
</evidence>
<protein>
    <submittedName>
        <fullName evidence="2">Uncharacterized protein</fullName>
    </submittedName>
</protein>
<gene>
    <name evidence="2" type="ORF">C4F51_18125</name>
</gene>
<feature type="transmembrane region" description="Helical" evidence="1">
    <location>
        <begin position="87"/>
        <end position="115"/>
    </location>
</feature>
<dbReference type="RefSeq" id="WP_193912196.1">
    <property type="nucleotide sequence ID" value="NZ_PRDL01000001.1"/>
</dbReference>
<evidence type="ECO:0000313" key="2">
    <source>
        <dbReference type="EMBL" id="MBE8719099.1"/>
    </source>
</evidence>
<feature type="transmembrane region" description="Helical" evidence="1">
    <location>
        <begin position="46"/>
        <end position="66"/>
    </location>
</feature>
<keyword evidence="1" id="KW-0812">Transmembrane</keyword>
<proteinExistence type="predicted"/>